<dbReference type="PANTHER" id="PTHR45833">
    <property type="entry name" value="METHIONINE SYNTHASE"/>
    <property type="match status" value="1"/>
</dbReference>
<dbReference type="InterPro" id="IPR036594">
    <property type="entry name" value="Meth_synthase_dom"/>
</dbReference>
<feature type="non-terminal residue" evidence="5">
    <location>
        <position position="174"/>
    </location>
</feature>
<dbReference type="GO" id="GO:0031419">
    <property type="term" value="F:cobalamin binding"/>
    <property type="evidence" value="ECO:0007669"/>
    <property type="project" value="InterPro"/>
</dbReference>
<dbReference type="GO" id="GO:0046653">
    <property type="term" value="P:tetrahydrofolate metabolic process"/>
    <property type="evidence" value="ECO:0007669"/>
    <property type="project" value="TreeGrafter"/>
</dbReference>
<dbReference type="GO" id="GO:0046872">
    <property type="term" value="F:metal ion binding"/>
    <property type="evidence" value="ECO:0007669"/>
    <property type="project" value="UniProtKB-KW"/>
</dbReference>
<organism evidence="5">
    <name type="scientific">Eiseniibacteriota bacterium</name>
    <dbReference type="NCBI Taxonomy" id="2212470"/>
    <lineage>
        <taxon>Bacteria</taxon>
        <taxon>Candidatus Eiseniibacteriota</taxon>
    </lineage>
</organism>
<evidence type="ECO:0000259" key="4">
    <source>
        <dbReference type="PROSITE" id="PS51337"/>
    </source>
</evidence>
<gene>
    <name evidence="5" type="ORF">ENO08_04095</name>
</gene>
<keyword evidence="2" id="KW-0170">Cobalt</keyword>
<dbReference type="Gene3D" id="1.10.1240.10">
    <property type="entry name" value="Methionine synthase domain"/>
    <property type="match status" value="1"/>
</dbReference>
<feature type="domain" description="B12-binding N-terminal" evidence="4">
    <location>
        <begin position="1"/>
        <end position="89"/>
    </location>
</feature>
<evidence type="ECO:0000259" key="3">
    <source>
        <dbReference type="PROSITE" id="PS51332"/>
    </source>
</evidence>
<dbReference type="SUPFAM" id="SSF47644">
    <property type="entry name" value="Methionine synthase domain"/>
    <property type="match status" value="1"/>
</dbReference>
<dbReference type="AlphaFoldDB" id="A0A7V2F3A9"/>
<dbReference type="GO" id="GO:0005829">
    <property type="term" value="C:cytosol"/>
    <property type="evidence" value="ECO:0007669"/>
    <property type="project" value="TreeGrafter"/>
</dbReference>
<keyword evidence="1" id="KW-0479">Metal-binding</keyword>
<dbReference type="InterPro" id="IPR050554">
    <property type="entry name" value="Met_Synthase/Corrinoid"/>
</dbReference>
<proteinExistence type="predicted"/>
<evidence type="ECO:0000256" key="1">
    <source>
        <dbReference type="ARBA" id="ARBA00022723"/>
    </source>
</evidence>
<sequence>MKEHLDRCRQAIVDGDADRSEELARLTLEKKMDVLEVIEKGFVEGIREVGRLWEEGELFLPELVIGADAMKRAMDVLQPSLEGGEGKKGSLGHVVIGTIEGDIHDIGKTLVATMLSANGFEVTDLGADVPVARFVETATGKGADWIAISALLTTTMPGQRKVIEMLEAKSLRGK</sequence>
<dbReference type="SUPFAM" id="SSF52242">
    <property type="entry name" value="Cobalamin (vitamin B12)-binding domain"/>
    <property type="match status" value="1"/>
</dbReference>
<feature type="domain" description="B12-binding" evidence="3">
    <location>
        <begin position="91"/>
        <end position="174"/>
    </location>
</feature>
<dbReference type="Pfam" id="PF02607">
    <property type="entry name" value="B12-binding_2"/>
    <property type="match status" value="1"/>
</dbReference>
<dbReference type="InterPro" id="IPR003759">
    <property type="entry name" value="Cbl-bd_cap"/>
</dbReference>
<reference evidence="5" key="1">
    <citation type="journal article" date="2020" name="mSystems">
        <title>Genome- and Community-Level Interaction Insights into Carbon Utilization and Element Cycling Functions of Hydrothermarchaeota in Hydrothermal Sediment.</title>
        <authorList>
            <person name="Zhou Z."/>
            <person name="Liu Y."/>
            <person name="Xu W."/>
            <person name="Pan J."/>
            <person name="Luo Z.H."/>
            <person name="Li M."/>
        </authorList>
    </citation>
    <scope>NUCLEOTIDE SEQUENCE [LARGE SCALE GENOMIC DNA]</scope>
    <source>
        <strain evidence="5">SpSt-1233</strain>
    </source>
</reference>
<comment type="caution">
    <text evidence="5">The sequence shown here is derived from an EMBL/GenBank/DDBJ whole genome shotgun (WGS) entry which is preliminary data.</text>
</comment>
<dbReference type="PROSITE" id="PS51332">
    <property type="entry name" value="B12_BINDING"/>
    <property type="match status" value="1"/>
</dbReference>
<dbReference type="Gene3D" id="3.40.50.280">
    <property type="entry name" value="Cobalamin-binding domain"/>
    <property type="match status" value="1"/>
</dbReference>
<dbReference type="InterPro" id="IPR036724">
    <property type="entry name" value="Cobalamin-bd_sf"/>
</dbReference>
<dbReference type="Proteomes" id="UP000886069">
    <property type="component" value="Unassembled WGS sequence"/>
</dbReference>
<dbReference type="PANTHER" id="PTHR45833:SF1">
    <property type="entry name" value="METHIONINE SYNTHASE"/>
    <property type="match status" value="1"/>
</dbReference>
<protein>
    <submittedName>
        <fullName evidence="5">Dimethylamine corrinoid protein 3</fullName>
    </submittedName>
</protein>
<dbReference type="Pfam" id="PF02310">
    <property type="entry name" value="B12-binding"/>
    <property type="match status" value="1"/>
</dbReference>
<accession>A0A7V2F3A9</accession>
<dbReference type="GO" id="GO:0008705">
    <property type="term" value="F:methionine synthase activity"/>
    <property type="evidence" value="ECO:0007669"/>
    <property type="project" value="TreeGrafter"/>
</dbReference>
<name>A0A7V2F3A9_UNCEI</name>
<evidence type="ECO:0000313" key="5">
    <source>
        <dbReference type="EMBL" id="HER43622.1"/>
    </source>
</evidence>
<dbReference type="PROSITE" id="PS51337">
    <property type="entry name" value="B12_BINDING_NTER"/>
    <property type="match status" value="1"/>
</dbReference>
<evidence type="ECO:0000256" key="2">
    <source>
        <dbReference type="ARBA" id="ARBA00023285"/>
    </source>
</evidence>
<dbReference type="EMBL" id="DSEC01000289">
    <property type="protein sequence ID" value="HER43622.1"/>
    <property type="molecule type" value="Genomic_DNA"/>
</dbReference>
<dbReference type="GO" id="GO:0050667">
    <property type="term" value="P:homocysteine metabolic process"/>
    <property type="evidence" value="ECO:0007669"/>
    <property type="project" value="TreeGrafter"/>
</dbReference>
<dbReference type="SMART" id="SM01018">
    <property type="entry name" value="B12-binding_2"/>
    <property type="match status" value="1"/>
</dbReference>
<dbReference type="InterPro" id="IPR006158">
    <property type="entry name" value="Cobalamin-bd"/>
</dbReference>